<dbReference type="Proteomes" id="UP000009058">
    <property type="component" value="Chromosome 1"/>
</dbReference>
<comment type="subcellular location">
    <subcellularLocation>
        <location evidence="1">Vacuole membrane</location>
        <topology evidence="1">Multi-pass membrane protein</topology>
    </subcellularLocation>
</comment>
<dbReference type="RefSeq" id="XP_003709045.1">
    <property type="nucleotide sequence ID" value="XM_003708997.1"/>
</dbReference>
<keyword evidence="1" id="KW-1133">Transmembrane helix</keyword>
<protein>
    <recommendedName>
        <fullName evidence="1">Autophagy-related protein</fullName>
    </recommendedName>
</protein>
<gene>
    <name evidence="2" type="ORF">MGG_16083</name>
</gene>
<evidence type="ECO:0000313" key="3">
    <source>
        <dbReference type="Proteomes" id="UP000009058"/>
    </source>
</evidence>
<dbReference type="HOGENOM" id="CLU_2498282_0_0_1"/>
<keyword evidence="1" id="KW-0812">Transmembrane</keyword>
<reference key="2">
    <citation type="submission" date="2011-05" db="EMBL/GenBank/DDBJ databases">
        <title>The Genome Sequence of Magnaporthe oryzae 70-15.</title>
        <authorList>
            <consortium name="The Broad Institute Genome Sequencing Platform"/>
            <person name="Ma L.-J."/>
            <person name="Dead R."/>
            <person name="Young S.K."/>
            <person name="Zeng Q."/>
            <person name="Gargeya S."/>
            <person name="Fitzgerald M."/>
            <person name="Haas B."/>
            <person name="Abouelleil A."/>
            <person name="Alvarado L."/>
            <person name="Arachchi H.M."/>
            <person name="Berlin A."/>
            <person name="Brown A."/>
            <person name="Chapman S.B."/>
            <person name="Chen Z."/>
            <person name="Dunbar C."/>
            <person name="Freedman E."/>
            <person name="Gearin G."/>
            <person name="Gellesch M."/>
            <person name="Goldberg J."/>
            <person name="Griggs A."/>
            <person name="Gujja S."/>
            <person name="Heiman D."/>
            <person name="Howarth C."/>
            <person name="Larson L."/>
            <person name="Lui A."/>
            <person name="MacDonald P.J.P."/>
            <person name="Mehta T."/>
            <person name="Montmayeur A."/>
            <person name="Murphy C."/>
            <person name="Neiman D."/>
            <person name="Pearson M."/>
            <person name="Priest M."/>
            <person name="Roberts A."/>
            <person name="Saif S."/>
            <person name="Shea T."/>
            <person name="Shenoy N."/>
            <person name="Sisk P."/>
            <person name="Stolte C."/>
            <person name="Sykes S."/>
            <person name="Yandava C."/>
            <person name="Wortman J."/>
            <person name="Nusbaum C."/>
            <person name="Birren B."/>
        </authorList>
    </citation>
    <scope>NUCLEOTIDE SEQUENCE</scope>
    <source>
        <strain>70-15</strain>
    </source>
</reference>
<keyword evidence="1" id="KW-0472">Membrane</keyword>
<dbReference type="GO" id="GO:0005774">
    <property type="term" value="C:vacuolar membrane"/>
    <property type="evidence" value="ECO:0007669"/>
    <property type="project" value="UniProtKB-SubCell"/>
</dbReference>
<dbReference type="GO" id="GO:0006865">
    <property type="term" value="P:amino acid transport"/>
    <property type="evidence" value="ECO:0007669"/>
    <property type="project" value="UniProtKB-KW"/>
</dbReference>
<comment type="caution">
    <text evidence="1">Lacks conserved residue(s) required for the propagation of feature annotation.</text>
</comment>
<dbReference type="AlphaFoldDB" id="G4MQ40"/>
<dbReference type="InterPro" id="IPR024671">
    <property type="entry name" value="Atg22-like"/>
</dbReference>
<dbReference type="Pfam" id="PF11700">
    <property type="entry name" value="ATG22"/>
    <property type="match status" value="1"/>
</dbReference>
<keyword evidence="3" id="KW-1185">Reference proteome</keyword>
<keyword evidence="1" id="KW-0029">Amino-acid transport</keyword>
<keyword evidence="1" id="KW-0813">Transport</keyword>
<sequence length="86" mass="9847">MARKYRWEFYVPNVISGLSGAIVNSAFRVQYSELVLKGSEVEWFGLQVVLSCATAWVNYVANAPLQNATRQLRSPSSSAWSFWHYR</sequence>
<dbReference type="KEGG" id="mgr:MGG_16083"/>
<dbReference type="GeneID" id="12984334"/>
<name>G4MQ40_PYRO7</name>
<dbReference type="STRING" id="242507.G4MQ40"/>
<dbReference type="VEuPathDB" id="FungiDB:MGG_16083"/>
<dbReference type="eggNOG" id="ENOG502QTIR">
    <property type="taxonomic scope" value="Eukaryota"/>
</dbReference>
<dbReference type="InParanoid" id="G4MQ40"/>
<accession>G4MQ40</accession>
<keyword evidence="1" id="KW-0072">Autophagy</keyword>
<dbReference type="OMA" id="GSEVEWF"/>
<organism evidence="2 3">
    <name type="scientific">Pyricularia oryzae (strain 70-15 / ATCC MYA-4617 / FGSC 8958)</name>
    <name type="common">Rice blast fungus</name>
    <name type="synonym">Magnaporthe oryzae</name>
    <dbReference type="NCBI Taxonomy" id="242507"/>
    <lineage>
        <taxon>Eukaryota</taxon>
        <taxon>Fungi</taxon>
        <taxon>Dikarya</taxon>
        <taxon>Ascomycota</taxon>
        <taxon>Pezizomycotina</taxon>
        <taxon>Sordariomycetes</taxon>
        <taxon>Sordariomycetidae</taxon>
        <taxon>Magnaporthales</taxon>
        <taxon>Pyriculariaceae</taxon>
        <taxon>Pyricularia</taxon>
    </lineage>
</organism>
<comment type="function">
    <text evidence="1">Vacuolar effluxer which mediate the efflux of amino acids resulting from autophagic degradation. The release of autophagic amino acids allows the maintenance of protein synthesis and viability during nitrogen starvation.</text>
</comment>
<evidence type="ECO:0000313" key="2">
    <source>
        <dbReference type="EMBL" id="EHA56433.1"/>
    </source>
</evidence>
<dbReference type="GO" id="GO:0006914">
    <property type="term" value="P:autophagy"/>
    <property type="evidence" value="ECO:0007669"/>
    <property type="project" value="UniProtKB-KW"/>
</dbReference>
<dbReference type="EMBL" id="CM001231">
    <property type="protein sequence ID" value="EHA56433.1"/>
    <property type="molecule type" value="Genomic_DNA"/>
</dbReference>
<reference evidence="2 3" key="1">
    <citation type="journal article" date="2005" name="Nature">
        <title>The genome sequence of the rice blast fungus Magnaporthe grisea.</title>
        <authorList>
            <person name="Dean R.A."/>
            <person name="Talbot N.J."/>
            <person name="Ebbole D.J."/>
            <person name="Farman M.L."/>
            <person name="Mitchell T.K."/>
            <person name="Orbach M.J."/>
            <person name="Thon M."/>
            <person name="Kulkarni R."/>
            <person name="Xu J.R."/>
            <person name="Pan H."/>
            <person name="Read N.D."/>
            <person name="Lee Y.H."/>
            <person name="Carbone I."/>
            <person name="Brown D."/>
            <person name="Oh Y.Y."/>
            <person name="Donofrio N."/>
            <person name="Jeong J.S."/>
            <person name="Soanes D.M."/>
            <person name="Djonovic S."/>
            <person name="Kolomiets E."/>
            <person name="Rehmeyer C."/>
            <person name="Li W."/>
            <person name="Harding M."/>
            <person name="Kim S."/>
            <person name="Lebrun M.H."/>
            <person name="Bohnert H."/>
            <person name="Coughlan S."/>
            <person name="Butler J."/>
            <person name="Calvo S."/>
            <person name="Ma L.J."/>
            <person name="Nicol R."/>
            <person name="Purcell S."/>
            <person name="Nusbaum C."/>
            <person name="Galagan J.E."/>
            <person name="Birren B.W."/>
        </authorList>
    </citation>
    <scope>NUCLEOTIDE SEQUENCE [LARGE SCALE GENOMIC DNA]</scope>
    <source>
        <strain evidence="3">70-15 / ATCC MYA-4617 / FGSC 8958</strain>
    </source>
</reference>
<feature type="transmembrane region" description="Helical" evidence="1">
    <location>
        <begin position="9"/>
        <end position="31"/>
    </location>
</feature>
<feature type="transmembrane region" description="Helical" evidence="1">
    <location>
        <begin position="43"/>
        <end position="61"/>
    </location>
</feature>
<comment type="similarity">
    <text evidence="1">Belongs to the ATG22 family.</text>
</comment>
<evidence type="ECO:0000256" key="1">
    <source>
        <dbReference type="RuleBase" id="RU363073"/>
    </source>
</evidence>
<dbReference type="OrthoDB" id="5240206at2759"/>
<keyword evidence="1" id="KW-0926">Vacuole</keyword>
<proteinExistence type="inferred from homology"/>